<evidence type="ECO:0000256" key="1">
    <source>
        <dbReference type="SAM" id="SignalP"/>
    </source>
</evidence>
<dbReference type="Proteomes" id="UP001151234">
    <property type="component" value="Unassembled WGS sequence"/>
</dbReference>
<accession>A0A9X3ZGM2</accession>
<feature type="signal peptide" evidence="1">
    <location>
        <begin position="1"/>
        <end position="28"/>
    </location>
</feature>
<dbReference type="EMBL" id="JAPJZI010000001">
    <property type="protein sequence ID" value="MDA5398722.1"/>
    <property type="molecule type" value="Genomic_DNA"/>
</dbReference>
<dbReference type="RefSeq" id="WP_267990127.1">
    <property type="nucleotide sequence ID" value="NZ_JAPJZI010000001.1"/>
</dbReference>
<comment type="caution">
    <text evidence="2">The sequence shown here is derived from an EMBL/GenBank/DDBJ whole genome shotgun (WGS) entry which is preliminary data.</text>
</comment>
<keyword evidence="1" id="KW-0732">Signal</keyword>
<proteinExistence type="predicted"/>
<keyword evidence="3" id="KW-1185">Reference proteome</keyword>
<evidence type="ECO:0000313" key="2">
    <source>
        <dbReference type="EMBL" id="MDA5398722.1"/>
    </source>
</evidence>
<protein>
    <submittedName>
        <fullName evidence="2">Uncharacterized protein</fullName>
    </submittedName>
</protein>
<feature type="chain" id="PRO_5040730364" evidence="1">
    <location>
        <begin position="29"/>
        <end position="128"/>
    </location>
</feature>
<evidence type="ECO:0000313" key="3">
    <source>
        <dbReference type="Proteomes" id="UP001151234"/>
    </source>
</evidence>
<dbReference type="AlphaFoldDB" id="A0A9X3ZGM2"/>
<name>A0A9X3ZGM2_9HYPH</name>
<organism evidence="2 3">
    <name type="scientific">Hoeflea prorocentri</name>
    <dbReference type="NCBI Taxonomy" id="1922333"/>
    <lineage>
        <taxon>Bacteria</taxon>
        <taxon>Pseudomonadati</taxon>
        <taxon>Pseudomonadota</taxon>
        <taxon>Alphaproteobacteria</taxon>
        <taxon>Hyphomicrobiales</taxon>
        <taxon>Rhizobiaceae</taxon>
        <taxon>Hoeflea</taxon>
    </lineage>
</organism>
<reference evidence="2" key="1">
    <citation type="submission" date="2022-11" db="EMBL/GenBank/DDBJ databases">
        <title>Draft genome sequence of Hoeflea poritis E7-10 and Hoeflea prorocentri PM5-8, separated from scleractinian coral Porites lutea and marine dinoflagellate.</title>
        <authorList>
            <person name="Zhang G."/>
            <person name="Wei Q."/>
            <person name="Cai L."/>
        </authorList>
    </citation>
    <scope>NUCLEOTIDE SEQUENCE</scope>
    <source>
        <strain evidence="2">PM5-8</strain>
    </source>
</reference>
<sequence length="128" mass="14119">MKPAQYKHQLLRLVSALCLAVMISPAVAGEVDVVATEAERQSDGKWRFSVTLLHDDEGWDHYADRWDVVGPDGTVYGERVLAHPHENEQPFTRSLPGVSIPEGVTTVTIRGHDNVHGLGGKELVLELK</sequence>
<gene>
    <name evidence="2" type="ORF">OQ273_09100</name>
</gene>